<sequence length="268" mass="30866">MGVNIKNIRHVIHVGLPKDVEGYIQEIGRADRDGKQSSAMLFYRPACDISHCKDDDLVRVIKNKEDVCRRFALLKCFNVVPDNSLEKHECCDICDKLCVCETCSVTVAFEQVTNELPEPLPIIRSTSEKEKKVVLECLKQLRLSKAGEKLVMENVDCIKTEGDVISLGIEESVIVFVRRIFEEVFDWENIIDNKNDDNDDDNAKSTEIGTEDKTDFCDNAQLAEASDSDLLSLNQPYEKAKENYFYFDSDNDFWQDLFYWFDFLLLQD</sequence>
<dbReference type="PANTHER" id="PTHR13710">
    <property type="entry name" value="DNA HELICASE RECQ FAMILY MEMBER"/>
    <property type="match status" value="1"/>
</dbReference>
<feature type="domain" description="Helicase C-terminal" evidence="7">
    <location>
        <begin position="1"/>
        <end position="85"/>
    </location>
</feature>
<evidence type="ECO:0000313" key="9">
    <source>
        <dbReference type="Proteomes" id="UP000594262"/>
    </source>
</evidence>
<keyword evidence="2" id="KW-0238">DNA-binding</keyword>
<evidence type="ECO:0000256" key="4">
    <source>
        <dbReference type="ARBA" id="ARBA00034617"/>
    </source>
</evidence>
<dbReference type="InterPro" id="IPR027417">
    <property type="entry name" value="P-loop_NTPase"/>
</dbReference>
<proteinExistence type="inferred from homology"/>
<dbReference type="EC" id="5.6.2.4" evidence="5"/>
<dbReference type="GO" id="GO:0005694">
    <property type="term" value="C:chromosome"/>
    <property type="evidence" value="ECO:0007669"/>
    <property type="project" value="TreeGrafter"/>
</dbReference>
<protein>
    <recommendedName>
        <fullName evidence="5">DNA 3'-5' helicase</fullName>
        <ecNumber evidence="5">5.6.2.4</ecNumber>
    </recommendedName>
    <alternativeName>
        <fullName evidence="6">DNA 3'-5' helicase Q1</fullName>
    </alternativeName>
</protein>
<dbReference type="InterPro" id="IPR001650">
    <property type="entry name" value="Helicase_C-like"/>
</dbReference>
<comment type="similarity">
    <text evidence="1">Belongs to the helicase family. RecQ subfamily.</text>
</comment>
<dbReference type="GO" id="GO:0005737">
    <property type="term" value="C:cytoplasm"/>
    <property type="evidence" value="ECO:0007669"/>
    <property type="project" value="TreeGrafter"/>
</dbReference>
<comment type="catalytic activity">
    <reaction evidence="4">
        <text>Couples ATP hydrolysis with the unwinding of duplex DNA by translocating in the 3'-5' direction.</text>
        <dbReference type="EC" id="5.6.2.4"/>
    </reaction>
</comment>
<dbReference type="SUPFAM" id="SSF52540">
    <property type="entry name" value="P-loop containing nucleoside triphosphate hydrolases"/>
    <property type="match status" value="1"/>
</dbReference>
<keyword evidence="3" id="KW-0413">Isomerase</keyword>
<organism evidence="8 9">
    <name type="scientific">Clytia hemisphaerica</name>
    <dbReference type="NCBI Taxonomy" id="252671"/>
    <lineage>
        <taxon>Eukaryota</taxon>
        <taxon>Metazoa</taxon>
        <taxon>Cnidaria</taxon>
        <taxon>Hydrozoa</taxon>
        <taxon>Hydroidolina</taxon>
        <taxon>Leptothecata</taxon>
        <taxon>Obeliida</taxon>
        <taxon>Clytiidae</taxon>
        <taxon>Clytia</taxon>
    </lineage>
</organism>
<evidence type="ECO:0000256" key="1">
    <source>
        <dbReference type="ARBA" id="ARBA00005446"/>
    </source>
</evidence>
<keyword evidence="9" id="KW-1185">Reference proteome</keyword>
<dbReference type="GO" id="GO:0043138">
    <property type="term" value="F:3'-5' DNA helicase activity"/>
    <property type="evidence" value="ECO:0007669"/>
    <property type="project" value="UniProtKB-EC"/>
</dbReference>
<dbReference type="OrthoDB" id="5969256at2759"/>
<reference evidence="8" key="1">
    <citation type="submission" date="2021-01" db="UniProtKB">
        <authorList>
            <consortium name="EnsemblMetazoa"/>
        </authorList>
    </citation>
    <scope>IDENTIFICATION</scope>
</reference>
<dbReference type="GO" id="GO:0000724">
    <property type="term" value="P:double-strand break repair via homologous recombination"/>
    <property type="evidence" value="ECO:0007669"/>
    <property type="project" value="TreeGrafter"/>
</dbReference>
<dbReference type="GO" id="GO:0003677">
    <property type="term" value="F:DNA binding"/>
    <property type="evidence" value="ECO:0007669"/>
    <property type="project" value="UniProtKB-KW"/>
</dbReference>
<evidence type="ECO:0000256" key="5">
    <source>
        <dbReference type="ARBA" id="ARBA00034808"/>
    </source>
</evidence>
<name>A0A7M5V2T1_9CNID</name>
<dbReference type="PROSITE" id="PS51194">
    <property type="entry name" value="HELICASE_CTER"/>
    <property type="match status" value="1"/>
</dbReference>
<evidence type="ECO:0000259" key="7">
    <source>
        <dbReference type="PROSITE" id="PS51194"/>
    </source>
</evidence>
<dbReference type="EnsemblMetazoa" id="CLYHEMT008601.1">
    <property type="protein sequence ID" value="CLYHEMP008601.1"/>
    <property type="gene ID" value="CLYHEMG008601"/>
</dbReference>
<dbReference type="GO" id="GO:0009378">
    <property type="term" value="F:four-way junction helicase activity"/>
    <property type="evidence" value="ECO:0007669"/>
    <property type="project" value="TreeGrafter"/>
</dbReference>
<dbReference type="Gene3D" id="3.40.50.300">
    <property type="entry name" value="P-loop containing nucleotide triphosphate hydrolases"/>
    <property type="match status" value="1"/>
</dbReference>
<dbReference type="Pfam" id="PF00271">
    <property type="entry name" value="Helicase_C"/>
    <property type="match status" value="1"/>
</dbReference>
<evidence type="ECO:0000313" key="8">
    <source>
        <dbReference type="EnsemblMetazoa" id="CLYHEMP008601.1"/>
    </source>
</evidence>
<dbReference type="AlphaFoldDB" id="A0A7M5V2T1"/>
<evidence type="ECO:0000256" key="2">
    <source>
        <dbReference type="ARBA" id="ARBA00023125"/>
    </source>
</evidence>
<evidence type="ECO:0000256" key="6">
    <source>
        <dbReference type="ARBA" id="ARBA00044566"/>
    </source>
</evidence>
<evidence type="ECO:0000256" key="3">
    <source>
        <dbReference type="ARBA" id="ARBA00023235"/>
    </source>
</evidence>
<dbReference type="PANTHER" id="PTHR13710:SF105">
    <property type="entry name" value="ATP-DEPENDENT DNA HELICASE Q1"/>
    <property type="match status" value="1"/>
</dbReference>
<dbReference type="Proteomes" id="UP000594262">
    <property type="component" value="Unplaced"/>
</dbReference>
<accession>A0A7M5V2T1</accession>